<dbReference type="PANTHER" id="PTHR19328:SF53">
    <property type="entry name" value="MEMBRANE PROTEIN"/>
    <property type="match status" value="1"/>
</dbReference>
<reference evidence="2 3" key="1">
    <citation type="submission" date="2019-11" db="EMBL/GenBank/DDBJ databases">
        <title>Type strains purchased from KCTC, JCM and DSMZ.</title>
        <authorList>
            <person name="Lu H."/>
        </authorList>
    </citation>
    <scope>NUCLEOTIDE SEQUENCE [LARGE SCALE GENOMIC DNA]</scope>
    <source>
        <strain evidence="2 3">JCM 31587</strain>
    </source>
</reference>
<dbReference type="Pfam" id="PF22807">
    <property type="entry name" value="TrAA12"/>
    <property type="match status" value="1"/>
</dbReference>
<dbReference type="AlphaFoldDB" id="A0A6L6QBH7"/>
<comment type="caution">
    <text evidence="2">The sequence shown here is derived from an EMBL/GenBank/DDBJ whole genome shotgun (WGS) entry which is preliminary data.</text>
</comment>
<sequence length="371" mass="40231">MMCDGLPAMDLKTPPGFCVAVVADKLRYPRGVQELPGGELAVVEMGGWVEGRGRVIVIGKDGTQRVLLDKLDRPNGITLGPDGKLYVGVVKRIVRIDPAQPGQATDFVTGLPGVGRHLLTALRFDQRGDLYVNVGSASDHCESTSGAEPAADKPCAENEGEQASGVIRKYSITWPGGVVKNWETYARGLRNSMAMAVHPATGALWQGENSRDNINIHMPQLKSDAELPHDELNLIRRGAHYGWPYCYDANLASPEYPSAKCASYTAPVRLLPAHAAPLGMLFYTADRFPAEYRGSLVMTFHGYRQHGHRLVALLPDKQGAPLGKMVELISGWDVKGKQGRGAPADVKQAANGDLLLVDDHNGQLLKLHFKD</sequence>
<dbReference type="Proteomes" id="UP000472320">
    <property type="component" value="Unassembled WGS sequence"/>
</dbReference>
<organism evidence="2 3">
    <name type="scientific">Massilia eburnea</name>
    <dbReference type="NCBI Taxonomy" id="1776165"/>
    <lineage>
        <taxon>Bacteria</taxon>
        <taxon>Pseudomonadati</taxon>
        <taxon>Pseudomonadota</taxon>
        <taxon>Betaproteobacteria</taxon>
        <taxon>Burkholderiales</taxon>
        <taxon>Oxalobacteraceae</taxon>
        <taxon>Telluria group</taxon>
        <taxon>Massilia</taxon>
    </lineage>
</organism>
<dbReference type="InterPro" id="IPR011042">
    <property type="entry name" value="6-blade_b-propeller_TolB-like"/>
</dbReference>
<dbReference type="InterPro" id="IPR054539">
    <property type="entry name" value="Beta-prop_PDH"/>
</dbReference>
<proteinExistence type="predicted"/>
<name>A0A6L6QBH7_9BURK</name>
<dbReference type="EMBL" id="WNKX01000001">
    <property type="protein sequence ID" value="MTW09449.1"/>
    <property type="molecule type" value="Genomic_DNA"/>
</dbReference>
<evidence type="ECO:0000259" key="1">
    <source>
        <dbReference type="Pfam" id="PF22807"/>
    </source>
</evidence>
<dbReference type="OrthoDB" id="9770043at2"/>
<protein>
    <submittedName>
        <fullName evidence="2">Glucose dehydrogenase</fullName>
    </submittedName>
</protein>
<accession>A0A6L6QBH7</accession>
<keyword evidence="3" id="KW-1185">Reference proteome</keyword>
<evidence type="ECO:0000313" key="2">
    <source>
        <dbReference type="EMBL" id="MTW09449.1"/>
    </source>
</evidence>
<gene>
    <name evidence="2" type="ORF">GM658_02445</name>
</gene>
<evidence type="ECO:0000313" key="3">
    <source>
        <dbReference type="Proteomes" id="UP000472320"/>
    </source>
</evidence>
<dbReference type="SUPFAM" id="SSF50952">
    <property type="entry name" value="Soluble quinoprotein glucose dehydrogenase"/>
    <property type="match status" value="1"/>
</dbReference>
<dbReference type="PANTHER" id="PTHR19328">
    <property type="entry name" value="HEDGEHOG-INTERACTING PROTEIN"/>
    <property type="match status" value="1"/>
</dbReference>
<dbReference type="InterPro" id="IPR011041">
    <property type="entry name" value="Quinoprot_gluc/sorb_DH_b-prop"/>
</dbReference>
<dbReference type="Gene3D" id="2.120.10.30">
    <property type="entry name" value="TolB, C-terminal domain"/>
    <property type="match status" value="1"/>
</dbReference>
<feature type="domain" description="Pyrroloquinoline quinone-dependent pyranose dehydrogenase beta-propeller" evidence="1">
    <location>
        <begin position="12"/>
        <end position="303"/>
    </location>
</feature>